<dbReference type="PROSITE" id="PS51257">
    <property type="entry name" value="PROKAR_LIPOPROTEIN"/>
    <property type="match status" value="1"/>
</dbReference>
<evidence type="ECO:0008006" key="3">
    <source>
        <dbReference type="Google" id="ProtNLM"/>
    </source>
</evidence>
<dbReference type="HOGENOM" id="CLU_1601476_0_0_9"/>
<proteinExistence type="predicted"/>
<evidence type="ECO:0000313" key="1">
    <source>
        <dbReference type="EMBL" id="ADU23278.1"/>
    </source>
</evidence>
<dbReference type="EMBL" id="CP002403">
    <property type="protein sequence ID" value="ADU23278.1"/>
    <property type="molecule type" value="Genomic_DNA"/>
</dbReference>
<evidence type="ECO:0000313" key="2">
    <source>
        <dbReference type="Proteomes" id="UP000006919"/>
    </source>
</evidence>
<dbReference type="Proteomes" id="UP000006919">
    <property type="component" value="Chromosome"/>
</dbReference>
<dbReference type="KEGG" id="ral:Rumal_2809"/>
<gene>
    <name evidence="1" type="ordered locus">Rumal_2809</name>
</gene>
<protein>
    <recommendedName>
        <fullName evidence="3">Lipoprotein</fullName>
    </recommendedName>
</protein>
<organism evidence="1 2">
    <name type="scientific">Ruminococcus albus (strain ATCC 27210 / DSM 20455 / JCM 14654 / NCDO 2250 / 7)</name>
    <dbReference type="NCBI Taxonomy" id="697329"/>
    <lineage>
        <taxon>Bacteria</taxon>
        <taxon>Bacillati</taxon>
        <taxon>Bacillota</taxon>
        <taxon>Clostridia</taxon>
        <taxon>Eubacteriales</taxon>
        <taxon>Oscillospiraceae</taxon>
        <taxon>Ruminococcus</taxon>
    </lineage>
</organism>
<dbReference type="OrthoDB" id="1821079at2"/>
<dbReference type="STRING" id="697329.Rumal_2809"/>
<sequence precursor="true">MKTIIGMTALCTSIAAILLTGCGAERTAAKPAALDKNFDKTAVIEYFGREYTAKLRRGGEGVWECSFISPDTVAGLKMTSDSEVCRMEFDDIEYLCSRGQYPEYGLLPLLTGSLDALITGEDISCTEHRDHTEEKGETAGQPFTANISGGELLELEIEGCMKAEFT</sequence>
<dbReference type="RefSeq" id="WP_013499393.1">
    <property type="nucleotide sequence ID" value="NC_014833.1"/>
</dbReference>
<name>E6UHZ1_RUMA7</name>
<dbReference type="eggNOG" id="ENOG50308AS">
    <property type="taxonomic scope" value="Bacteria"/>
</dbReference>
<accession>E6UHZ1</accession>
<reference evidence="1 2" key="1">
    <citation type="journal article" date="2011" name="J. Bacteriol.">
        <title>Complete genome of the cellulolytic ruminal bacterium Ruminococcus albus 7.</title>
        <authorList>
            <person name="Suen G."/>
            <person name="Stevenson D.M."/>
            <person name="Bruce D.C."/>
            <person name="Chertkov O."/>
            <person name="Copeland A."/>
            <person name="Cheng J.F."/>
            <person name="Detter C."/>
            <person name="Detter J.C."/>
            <person name="Goodwin L.A."/>
            <person name="Han C.S."/>
            <person name="Hauser L.J."/>
            <person name="Ivanova N.N."/>
            <person name="Kyrpides N.C."/>
            <person name="Land M.L."/>
            <person name="Lapidus A."/>
            <person name="Lucas S."/>
            <person name="Ovchinnikova G."/>
            <person name="Pitluck S."/>
            <person name="Tapia R."/>
            <person name="Woyke T."/>
            <person name="Boyum J."/>
            <person name="Mead D."/>
            <person name="Weimer P.J."/>
        </authorList>
    </citation>
    <scope>NUCLEOTIDE SEQUENCE [LARGE SCALE GENOMIC DNA]</scope>
    <source>
        <strain evidence="2">ATCC 27210 / DSM 20455 / JCM 14654 / NCDO 2250 / 7</strain>
    </source>
</reference>
<dbReference type="AlphaFoldDB" id="E6UHZ1"/>